<accession>A0ABR2VSZ4</accession>
<evidence type="ECO:0000313" key="4">
    <source>
        <dbReference type="Proteomes" id="UP001479436"/>
    </source>
</evidence>
<dbReference type="InterPro" id="IPR000719">
    <property type="entry name" value="Prot_kinase_dom"/>
</dbReference>
<protein>
    <recommendedName>
        <fullName evidence="2">Protein kinase domain-containing protein</fullName>
    </recommendedName>
</protein>
<dbReference type="Pfam" id="PF00069">
    <property type="entry name" value="Pkinase"/>
    <property type="match status" value="1"/>
</dbReference>
<reference evidence="3 4" key="1">
    <citation type="submission" date="2023-04" db="EMBL/GenBank/DDBJ databases">
        <title>Genome of Basidiobolus ranarum AG-B5.</title>
        <authorList>
            <person name="Stajich J.E."/>
            <person name="Carter-House D."/>
            <person name="Gryganskyi A."/>
        </authorList>
    </citation>
    <scope>NUCLEOTIDE SEQUENCE [LARGE SCALE GENOMIC DNA]</scope>
    <source>
        <strain evidence="3 4">AG-B5</strain>
    </source>
</reference>
<evidence type="ECO:0000259" key="2">
    <source>
        <dbReference type="PROSITE" id="PS50011"/>
    </source>
</evidence>
<dbReference type="PROSITE" id="PS00109">
    <property type="entry name" value="PROTEIN_KINASE_TYR"/>
    <property type="match status" value="1"/>
</dbReference>
<evidence type="ECO:0000256" key="1">
    <source>
        <dbReference type="SAM" id="MobiDB-lite"/>
    </source>
</evidence>
<dbReference type="PANTHER" id="PTHR44167:SF24">
    <property type="entry name" value="SERINE_THREONINE-PROTEIN KINASE CHK2"/>
    <property type="match status" value="1"/>
</dbReference>
<dbReference type="PANTHER" id="PTHR44167">
    <property type="entry name" value="OVARIAN-SPECIFIC SERINE/THREONINE-PROTEIN KINASE LOK-RELATED"/>
    <property type="match status" value="1"/>
</dbReference>
<feature type="region of interest" description="Disordered" evidence="1">
    <location>
        <begin position="67"/>
        <end position="96"/>
    </location>
</feature>
<gene>
    <name evidence="3" type="ORF">K7432_011997</name>
</gene>
<feature type="domain" description="Protein kinase" evidence="2">
    <location>
        <begin position="115"/>
        <end position="373"/>
    </location>
</feature>
<dbReference type="PROSITE" id="PS50011">
    <property type="entry name" value="PROTEIN_KINASE_DOM"/>
    <property type="match status" value="1"/>
</dbReference>
<organism evidence="3 4">
    <name type="scientific">Basidiobolus ranarum</name>
    <dbReference type="NCBI Taxonomy" id="34480"/>
    <lineage>
        <taxon>Eukaryota</taxon>
        <taxon>Fungi</taxon>
        <taxon>Fungi incertae sedis</taxon>
        <taxon>Zoopagomycota</taxon>
        <taxon>Entomophthoromycotina</taxon>
        <taxon>Basidiobolomycetes</taxon>
        <taxon>Basidiobolales</taxon>
        <taxon>Basidiobolaceae</taxon>
        <taxon>Basidiobolus</taxon>
    </lineage>
</organism>
<sequence>MLRHLSIHLPSFHGLSNVQRPPLGRSKTLSEEKFTVTHENLHSHYISPKTSPKSSPKRFFRSLRHKLAHSHTTTTNSRTSPVVSDQEDNPKLDVDKNESDDEYVYKAPCERFPCRDQKKYLVNDSLKKLSTDLSLIEFGVRLADCVPVAFKTVPSRKLAEKEIEILKQVSHIPHVVHIEDDYLDDEGQIVIVLPKLKDLVIERRNLRDIQCLIHDLLEALEGLHKDGIVHMDLTPANLMIDQEGSLVVIDFGLCSRCSSQPHEPCGTPGYIAPEVYEGNAQGTKSDIYSAGILFGEMLEAYLPECQLNYLGSNLVRAQITEKICESLAELLLNREQMLYPEIVYQAADLLKSMLDTDPENRPNATEILKHPFMTASEEEFDGTEYEEYCERLRIIEYNRRMSDAASADISGSCDSYYDCAYYY</sequence>
<evidence type="ECO:0000313" key="3">
    <source>
        <dbReference type="EMBL" id="KAK9700864.1"/>
    </source>
</evidence>
<dbReference type="SUPFAM" id="SSF56112">
    <property type="entry name" value="Protein kinase-like (PK-like)"/>
    <property type="match status" value="1"/>
</dbReference>
<proteinExistence type="predicted"/>
<dbReference type="EMBL" id="JASJQH010007867">
    <property type="protein sequence ID" value="KAK9700864.1"/>
    <property type="molecule type" value="Genomic_DNA"/>
</dbReference>
<name>A0ABR2VSZ4_9FUNG</name>
<dbReference type="InterPro" id="IPR011009">
    <property type="entry name" value="Kinase-like_dom_sf"/>
</dbReference>
<keyword evidence="4" id="KW-1185">Reference proteome</keyword>
<dbReference type="Gene3D" id="1.10.510.10">
    <property type="entry name" value="Transferase(Phosphotransferase) domain 1"/>
    <property type="match status" value="1"/>
</dbReference>
<comment type="caution">
    <text evidence="3">The sequence shown here is derived from an EMBL/GenBank/DDBJ whole genome shotgun (WGS) entry which is preliminary data.</text>
</comment>
<feature type="compositionally biased region" description="Low complexity" evidence="1">
    <location>
        <begin position="70"/>
        <end position="80"/>
    </location>
</feature>
<dbReference type="InterPro" id="IPR008266">
    <property type="entry name" value="Tyr_kinase_AS"/>
</dbReference>
<dbReference type="Proteomes" id="UP001479436">
    <property type="component" value="Unassembled WGS sequence"/>
</dbReference>